<dbReference type="CDD" id="cd24146">
    <property type="entry name" value="nat-AmDH_N_like"/>
    <property type="match status" value="1"/>
</dbReference>
<keyword evidence="2" id="KW-0560">Oxidoreductase</keyword>
<name>A0A1M7I359_9FIRM</name>
<dbReference type="InterPro" id="IPR045760">
    <property type="entry name" value="DAP_DH_C"/>
</dbReference>
<keyword evidence="6" id="KW-1185">Reference proteome</keyword>
<dbReference type="NCBIfam" id="NF040740">
    <property type="entry name" value="ornith_Ord"/>
    <property type="match status" value="1"/>
</dbReference>
<dbReference type="GO" id="GO:0008839">
    <property type="term" value="F:4-hydroxy-tetrahydrodipicolinate reductase"/>
    <property type="evidence" value="ECO:0007669"/>
    <property type="project" value="InterPro"/>
</dbReference>
<dbReference type="SUPFAM" id="SSF51735">
    <property type="entry name" value="NAD(P)-binding Rossmann-fold domains"/>
    <property type="match status" value="1"/>
</dbReference>
<feature type="domain" description="2,4-diaminopentanoate dehydrogenase C-terminal" evidence="4">
    <location>
        <begin position="203"/>
        <end position="407"/>
    </location>
</feature>
<feature type="domain" description="Dihydrodipicolinate reductase N-terminal" evidence="3">
    <location>
        <begin position="67"/>
        <end position="163"/>
    </location>
</feature>
<proteinExistence type="predicted"/>
<evidence type="ECO:0000256" key="2">
    <source>
        <dbReference type="ARBA" id="ARBA00023002"/>
    </source>
</evidence>
<dbReference type="Gene3D" id="3.40.50.720">
    <property type="entry name" value="NAD(P)-binding Rossmann-like Domain"/>
    <property type="match status" value="1"/>
</dbReference>
<evidence type="ECO:0000259" key="4">
    <source>
        <dbReference type="Pfam" id="PF19328"/>
    </source>
</evidence>
<evidence type="ECO:0000313" key="6">
    <source>
        <dbReference type="Proteomes" id="UP000184375"/>
    </source>
</evidence>
<keyword evidence="1" id="KW-0521">NADP</keyword>
<dbReference type="Pfam" id="PF01113">
    <property type="entry name" value="DapB_N"/>
    <property type="match status" value="1"/>
</dbReference>
<dbReference type="EMBL" id="FRCR01000004">
    <property type="protein sequence ID" value="SHM34857.1"/>
    <property type="molecule type" value="Genomic_DNA"/>
</dbReference>
<evidence type="ECO:0000259" key="3">
    <source>
        <dbReference type="Pfam" id="PF01113"/>
    </source>
</evidence>
<dbReference type="InterPro" id="IPR036291">
    <property type="entry name" value="NAD(P)-bd_dom_sf"/>
</dbReference>
<dbReference type="Pfam" id="PF19328">
    <property type="entry name" value="DAP_DH_C"/>
    <property type="match status" value="1"/>
</dbReference>
<dbReference type="GO" id="GO:0009089">
    <property type="term" value="P:lysine biosynthetic process via diaminopimelate"/>
    <property type="evidence" value="ECO:0007669"/>
    <property type="project" value="InterPro"/>
</dbReference>
<gene>
    <name evidence="5" type="ORF">SAMN05660826_00808</name>
</gene>
<dbReference type="AlphaFoldDB" id="A0A1M7I359"/>
<organism evidence="5 6">
    <name type="scientific">Caldanaerovirga acetigignens</name>
    <dbReference type="NCBI Taxonomy" id="447595"/>
    <lineage>
        <taxon>Bacteria</taxon>
        <taxon>Bacillati</taxon>
        <taxon>Bacillota</taxon>
        <taxon>Clostridia</taxon>
        <taxon>Thermosediminibacterales</taxon>
        <taxon>Thermosediminibacteraceae</taxon>
        <taxon>Caldanaerovirga</taxon>
    </lineage>
</organism>
<accession>A0A1M7I359</accession>
<reference evidence="6" key="1">
    <citation type="submission" date="2016-11" db="EMBL/GenBank/DDBJ databases">
        <authorList>
            <person name="Varghese N."/>
            <person name="Submissions S."/>
        </authorList>
    </citation>
    <scope>NUCLEOTIDE SEQUENCE [LARGE SCALE GENOMIC DNA]</scope>
    <source>
        <strain evidence="6">DSM 18802</strain>
    </source>
</reference>
<evidence type="ECO:0000256" key="1">
    <source>
        <dbReference type="ARBA" id="ARBA00022857"/>
    </source>
</evidence>
<evidence type="ECO:0000313" key="5">
    <source>
        <dbReference type="EMBL" id="SHM34857.1"/>
    </source>
</evidence>
<protein>
    <submittedName>
        <fullName evidence="5">4-hydroxy-tetrahydrodipicolinate reductase</fullName>
    </submittedName>
</protein>
<sequence length="413" mass="44782">MLKADIKIKKFCAAALLDEGIFLQKILRQVIINKPFFRDEIFGIKFALAIKITESKSHKGVFCMNNIKVIVWGLGAMGGGMARMILQKKGMEIVGAIASRQEKAGRDLGEVLNLGTKVGVTVTAESEKALKEDADIVLVATSSFTREVFPQIKMAVESGKNVITIAEEMAYPAYREPDIAKEIDKLAKDHNVTVLGTGINPGFVLDTLIIALSGVCMDIKKITARRINDLSPFGTTVMRTQGVGTTVEEFHRGLEEGTIVGHIGFPESISLISESLGLEIDEIKQIREPIVSKVYRETPYAKVQPGMVAGCKHIGIGLRKGEPVIILEHPQQIRPELENVETGDYIEIEGTPNIDLAIKPEIPGGIGTIAIAVNMIPKVIEAKPGLVTMKDLPVPAAIMGDVRKLLKDGGENA</sequence>
<dbReference type="STRING" id="447595.SAMN05660826_00808"/>
<dbReference type="InterPro" id="IPR000846">
    <property type="entry name" value="DapB_N"/>
</dbReference>
<dbReference type="Proteomes" id="UP000184375">
    <property type="component" value="Unassembled WGS sequence"/>
</dbReference>